<accession>A0A0F9PN72</accession>
<reference evidence="2" key="1">
    <citation type="journal article" date="2015" name="Nature">
        <title>Complex archaea that bridge the gap between prokaryotes and eukaryotes.</title>
        <authorList>
            <person name="Spang A."/>
            <person name="Saw J.H."/>
            <person name="Jorgensen S.L."/>
            <person name="Zaremba-Niedzwiedzka K."/>
            <person name="Martijn J."/>
            <person name="Lind A.E."/>
            <person name="van Eijk R."/>
            <person name="Schleper C."/>
            <person name="Guy L."/>
            <person name="Ettema T.J."/>
        </authorList>
    </citation>
    <scope>NUCLEOTIDE SEQUENCE</scope>
</reference>
<name>A0A0F9PN72_9ZZZZ</name>
<organism evidence="2">
    <name type="scientific">marine sediment metagenome</name>
    <dbReference type="NCBI Taxonomy" id="412755"/>
    <lineage>
        <taxon>unclassified sequences</taxon>
        <taxon>metagenomes</taxon>
        <taxon>ecological metagenomes</taxon>
    </lineage>
</organism>
<comment type="caution">
    <text evidence="2">The sequence shown here is derived from an EMBL/GenBank/DDBJ whole genome shotgun (WGS) entry which is preliminary data.</text>
</comment>
<dbReference type="EMBL" id="LAZR01005140">
    <property type="protein sequence ID" value="KKN02516.1"/>
    <property type="molecule type" value="Genomic_DNA"/>
</dbReference>
<sequence length="137" mass="15341">MGMITLLPSPVDANGPQARPPRPAHAYLNGGRINVRVYDGYASGIRFHTFGHDSSVERNPCFPYSCKGIGPEITNPNPRTEDEKPACYYGLDDVLFFEKEGSICPYIRPPSSNAARVKKRRQEHLAREAVKKEKPKQ</sequence>
<gene>
    <name evidence="2" type="ORF">LCGC14_1116880</name>
</gene>
<dbReference type="AlphaFoldDB" id="A0A0F9PN72"/>
<proteinExistence type="predicted"/>
<evidence type="ECO:0000313" key="2">
    <source>
        <dbReference type="EMBL" id="KKN02516.1"/>
    </source>
</evidence>
<evidence type="ECO:0000256" key="1">
    <source>
        <dbReference type="SAM" id="MobiDB-lite"/>
    </source>
</evidence>
<protein>
    <submittedName>
        <fullName evidence="2">Uncharacterized protein</fullName>
    </submittedName>
</protein>
<feature type="compositionally biased region" description="Basic and acidic residues" evidence="1">
    <location>
        <begin position="123"/>
        <end position="137"/>
    </location>
</feature>
<feature type="region of interest" description="Disordered" evidence="1">
    <location>
        <begin position="110"/>
        <end position="137"/>
    </location>
</feature>